<gene>
    <name evidence="1" type="ORF">M422DRAFT_31314</name>
</gene>
<sequence length="502" mass="57398">MAPKNILGLSNEILEDVVSEINLPQDLLNLALASKLFKDIVIPNHIQLRRIRCHIYQDDLWEILTEKPILAANIRSLQIGFGRYIQEEQIVPSMFSTSLGKPKSDSQYFFKALNKMNRLTQFNMNTTSQTLEDDNMLDEIIFAIAEAPFRLQDLALGHLYSNVHGTGIANTDRKISYPAPHLHSLTGLFLSHCDCQRCYPNPLYNALFSISDLPLRNLFLSLAPGRLPGIGDGSLEMVDVLGWVHWPQLQKVTLLPGTYPNAFESKSQMDSLRTFLIRHTKLEAVSLFQIPLPDLPADSLPRLHSLDFHWKGREHTCRLPQSIARTIYHFMAAIEGDEMLDVLKDMKDLRSCKVNGISNIAQLHQFSPYLEKLSYSQTGESSDWEDRGKVTAKAKKEVEKITAERIQALTAFNCLTHLGRFLARQELELSAPRSRQTDMLRELANSIHTLKYVEIYKQGRPTWIRIERDEEGQYAGFDETDGLEKENPRSHTWGDFYDGFRL</sequence>
<keyword evidence="2" id="KW-1185">Reference proteome</keyword>
<dbReference type="HOGENOM" id="CLU_645861_0_0_1"/>
<protein>
    <recommendedName>
        <fullName evidence="3">F-box domain-containing protein</fullName>
    </recommendedName>
</protein>
<dbReference type="EMBL" id="KN837130">
    <property type="protein sequence ID" value="KIJ42341.1"/>
    <property type="molecule type" value="Genomic_DNA"/>
</dbReference>
<dbReference type="Proteomes" id="UP000054279">
    <property type="component" value="Unassembled WGS sequence"/>
</dbReference>
<evidence type="ECO:0008006" key="3">
    <source>
        <dbReference type="Google" id="ProtNLM"/>
    </source>
</evidence>
<dbReference type="SUPFAM" id="SSF52047">
    <property type="entry name" value="RNI-like"/>
    <property type="match status" value="1"/>
</dbReference>
<reference evidence="1 2" key="1">
    <citation type="submission" date="2014-06" db="EMBL/GenBank/DDBJ databases">
        <title>Evolutionary Origins and Diversification of the Mycorrhizal Mutualists.</title>
        <authorList>
            <consortium name="DOE Joint Genome Institute"/>
            <consortium name="Mycorrhizal Genomics Consortium"/>
            <person name="Kohler A."/>
            <person name="Kuo A."/>
            <person name="Nagy L.G."/>
            <person name="Floudas D."/>
            <person name="Copeland A."/>
            <person name="Barry K.W."/>
            <person name="Cichocki N."/>
            <person name="Veneault-Fourrey C."/>
            <person name="LaButti K."/>
            <person name="Lindquist E.A."/>
            <person name="Lipzen A."/>
            <person name="Lundell T."/>
            <person name="Morin E."/>
            <person name="Murat C."/>
            <person name="Riley R."/>
            <person name="Ohm R."/>
            <person name="Sun H."/>
            <person name="Tunlid A."/>
            <person name="Henrissat B."/>
            <person name="Grigoriev I.V."/>
            <person name="Hibbett D.S."/>
            <person name="Martin F."/>
        </authorList>
    </citation>
    <scope>NUCLEOTIDE SEQUENCE [LARGE SCALE GENOMIC DNA]</scope>
    <source>
        <strain evidence="1 2">SS14</strain>
    </source>
</reference>
<dbReference type="OrthoDB" id="3249214at2759"/>
<evidence type="ECO:0000313" key="1">
    <source>
        <dbReference type="EMBL" id="KIJ42341.1"/>
    </source>
</evidence>
<evidence type="ECO:0000313" key="2">
    <source>
        <dbReference type="Proteomes" id="UP000054279"/>
    </source>
</evidence>
<accession>A0A0C9VVL8</accession>
<dbReference type="AlphaFoldDB" id="A0A0C9VVL8"/>
<name>A0A0C9VVL8_SPHS4</name>
<proteinExistence type="predicted"/>
<organism evidence="1 2">
    <name type="scientific">Sphaerobolus stellatus (strain SS14)</name>
    <dbReference type="NCBI Taxonomy" id="990650"/>
    <lineage>
        <taxon>Eukaryota</taxon>
        <taxon>Fungi</taxon>
        <taxon>Dikarya</taxon>
        <taxon>Basidiomycota</taxon>
        <taxon>Agaricomycotina</taxon>
        <taxon>Agaricomycetes</taxon>
        <taxon>Phallomycetidae</taxon>
        <taxon>Geastrales</taxon>
        <taxon>Sphaerobolaceae</taxon>
        <taxon>Sphaerobolus</taxon>
    </lineage>
</organism>